<proteinExistence type="predicted"/>
<feature type="compositionally biased region" description="Basic and acidic residues" evidence="1">
    <location>
        <begin position="266"/>
        <end position="297"/>
    </location>
</feature>
<reference evidence="3" key="1">
    <citation type="submission" date="2021-12" db="EMBL/GenBank/DDBJ databases">
        <authorList>
            <person name="King R."/>
        </authorList>
    </citation>
    <scope>NUCLEOTIDE SEQUENCE</scope>
</reference>
<feature type="transmembrane region" description="Helical" evidence="2">
    <location>
        <begin position="12"/>
        <end position="35"/>
    </location>
</feature>
<evidence type="ECO:0000313" key="4">
    <source>
        <dbReference type="Proteomes" id="UP001152759"/>
    </source>
</evidence>
<dbReference type="Proteomes" id="UP001152759">
    <property type="component" value="Chromosome 4"/>
</dbReference>
<feature type="compositionally biased region" description="Gly residues" evidence="1">
    <location>
        <begin position="537"/>
        <end position="548"/>
    </location>
</feature>
<keyword evidence="2" id="KW-0472">Membrane</keyword>
<keyword evidence="4" id="KW-1185">Reference proteome</keyword>
<feature type="region of interest" description="Disordered" evidence="1">
    <location>
        <begin position="536"/>
        <end position="559"/>
    </location>
</feature>
<keyword evidence="2" id="KW-0812">Transmembrane</keyword>
<name>A0A9P0F2E2_BEMTA</name>
<feature type="region of interest" description="Disordered" evidence="1">
    <location>
        <begin position="252"/>
        <end position="297"/>
    </location>
</feature>
<evidence type="ECO:0000256" key="2">
    <source>
        <dbReference type="SAM" id="Phobius"/>
    </source>
</evidence>
<feature type="compositionally biased region" description="Polar residues" evidence="1">
    <location>
        <begin position="252"/>
        <end position="261"/>
    </location>
</feature>
<keyword evidence="2" id="KW-1133">Transmembrane helix</keyword>
<feature type="region of interest" description="Disordered" evidence="1">
    <location>
        <begin position="97"/>
        <end position="122"/>
    </location>
</feature>
<evidence type="ECO:0000256" key="1">
    <source>
        <dbReference type="SAM" id="MobiDB-lite"/>
    </source>
</evidence>
<dbReference type="EMBL" id="OU963865">
    <property type="protein sequence ID" value="CAH0389054.1"/>
    <property type="molecule type" value="Genomic_DNA"/>
</dbReference>
<gene>
    <name evidence="3" type="ORF">BEMITA_LOCUS7926</name>
</gene>
<sequence length="573" mass="65197">MANHTKRLRGYPAANVAILIAAQLVFSRNLFLVLIRAESSASQQIGLSFETNRERATEYFQKLITWSSGQYVMQWRKPSYAETPNLEVQGPGTRLQIRSEDEDKDPTVPPPPPKTVDFEPDGDPMYGKPVAYVMDPHEDELNERIEANGVEIWESNPCQWYNAGSDSHPNKKRMKHCNDAKEHLERAGFKDGDSSLCPKIDGADCFQVKDHFMSGRCYARVISGDNLHHYVLMNNCVRDWMKTKHIRGTEWPTANANSTLPATPEVPHEPTDIIPDGDPKYRQPEERSDDPPDDVLNREMKVNGHRLWWSNPCHEYGKDTHSDENHDRRQGCHKYAQAIHDAGFKNGQSKLCPQIDGADCFQFFEKEKDSRCYAKVKAPDGLKYVLFYSCVRDWQKQNNLTHETKLIPEGAGFYDQPELKPTDPSDEEMDENLKVGHTTIWETNPCRYFAHVDWDDDYKDIEDARRLDDCRNAVRFMKEAGFANGKSKLCPQIDGANCFQFKDFVKSGRCYAKVNTGKERKYILLYDCVKDWQKGTSGSGGSNGGDGNNGTSTDDDNYYDYLAEQSGTSSTGS</sequence>
<dbReference type="AlphaFoldDB" id="A0A9P0F2E2"/>
<organism evidence="3 4">
    <name type="scientific">Bemisia tabaci</name>
    <name type="common">Sweetpotato whitefly</name>
    <name type="synonym">Aleurodes tabaci</name>
    <dbReference type="NCBI Taxonomy" id="7038"/>
    <lineage>
        <taxon>Eukaryota</taxon>
        <taxon>Metazoa</taxon>
        <taxon>Ecdysozoa</taxon>
        <taxon>Arthropoda</taxon>
        <taxon>Hexapoda</taxon>
        <taxon>Insecta</taxon>
        <taxon>Pterygota</taxon>
        <taxon>Neoptera</taxon>
        <taxon>Paraneoptera</taxon>
        <taxon>Hemiptera</taxon>
        <taxon>Sternorrhyncha</taxon>
        <taxon>Aleyrodoidea</taxon>
        <taxon>Aleyrodidae</taxon>
        <taxon>Aleyrodinae</taxon>
        <taxon>Bemisia</taxon>
    </lineage>
</organism>
<dbReference type="KEGG" id="btab:109033626"/>
<accession>A0A9P0F2E2</accession>
<evidence type="ECO:0000313" key="3">
    <source>
        <dbReference type="EMBL" id="CAH0389054.1"/>
    </source>
</evidence>
<protein>
    <submittedName>
        <fullName evidence="3">Uncharacterized protein</fullName>
    </submittedName>
</protein>